<comment type="cofactor">
    <cofactor evidence="5">
        <name>Mg(2+)</name>
        <dbReference type="ChEBI" id="CHEBI:18420"/>
    </cofactor>
</comment>
<feature type="domain" description="PIN" evidence="6">
    <location>
        <begin position="1"/>
        <end position="127"/>
    </location>
</feature>
<dbReference type="GO" id="GO:0090729">
    <property type="term" value="F:toxin activity"/>
    <property type="evidence" value="ECO:0007669"/>
    <property type="project" value="UniProtKB-KW"/>
</dbReference>
<organism evidence="7 8">
    <name type="scientific">Vulcanisaeta distributa (strain DSM 14429 / JCM 11212 / NBRC 100878 / IC-017)</name>
    <dbReference type="NCBI Taxonomy" id="572478"/>
    <lineage>
        <taxon>Archaea</taxon>
        <taxon>Thermoproteota</taxon>
        <taxon>Thermoprotei</taxon>
        <taxon>Thermoproteales</taxon>
        <taxon>Thermoproteaceae</taxon>
        <taxon>Vulcanisaeta</taxon>
    </lineage>
</organism>
<dbReference type="KEGG" id="vdi:Vdis_1328"/>
<dbReference type="AlphaFoldDB" id="E1QRZ7"/>
<keyword evidence="2 5" id="KW-0540">Nuclease</keyword>
<dbReference type="InterPro" id="IPR002716">
    <property type="entry name" value="PIN_dom"/>
</dbReference>
<dbReference type="Gene3D" id="3.40.50.1010">
    <property type="entry name" value="5'-nuclease"/>
    <property type="match status" value="1"/>
</dbReference>
<dbReference type="HOGENOM" id="CLU_1840696_0_0_2"/>
<dbReference type="GeneID" id="9752260"/>
<keyword evidence="5" id="KW-0460">Magnesium</keyword>
<dbReference type="InterPro" id="IPR022907">
    <property type="entry name" value="VapC_family"/>
</dbReference>
<gene>
    <name evidence="5" type="primary">vapC</name>
    <name evidence="7" type="ordered locus">Vdis_1328</name>
</gene>
<feature type="binding site" evidence="5">
    <location>
        <position position="101"/>
    </location>
    <ligand>
        <name>Mg(2+)</name>
        <dbReference type="ChEBI" id="CHEBI:18420"/>
    </ligand>
</feature>
<comment type="function">
    <text evidence="5">Toxic component of a toxin-antitoxin (TA) system. An RNase.</text>
</comment>
<evidence type="ECO:0000256" key="3">
    <source>
        <dbReference type="ARBA" id="ARBA00022723"/>
    </source>
</evidence>
<comment type="similarity">
    <text evidence="5">Belongs to the PINc/VapC protein family.</text>
</comment>
<keyword evidence="8" id="KW-1185">Reference proteome</keyword>
<keyword evidence="5" id="KW-0800">Toxin</keyword>
<keyword evidence="3 5" id="KW-0479">Metal-binding</keyword>
<name>E1QRZ7_VULDI</name>
<reference evidence="7 8" key="1">
    <citation type="journal article" date="2010" name="Stand. Genomic Sci.">
        <title>Complete genome sequence of Vulcanisaeta distributa type strain (IC-017).</title>
        <authorList>
            <person name="Mavromatis K."/>
            <person name="Sikorski J."/>
            <person name="Pabst E."/>
            <person name="Teshima H."/>
            <person name="Lapidus A."/>
            <person name="Lucas S."/>
            <person name="Nolan M."/>
            <person name="Glavina Del Rio T."/>
            <person name="Cheng J.F."/>
            <person name="Bruce D."/>
            <person name="Goodwin L."/>
            <person name="Pitluck S."/>
            <person name="Liolios K."/>
            <person name="Ivanova N."/>
            <person name="Mikhailova N."/>
            <person name="Pati A."/>
            <person name="Chen A."/>
            <person name="Palaniappan K."/>
            <person name="Land M."/>
            <person name="Hauser L."/>
            <person name="Chang Y.J."/>
            <person name="Jeffries C.D."/>
            <person name="Rohde M."/>
            <person name="Spring S."/>
            <person name="Goker M."/>
            <person name="Wirth R."/>
            <person name="Woyke T."/>
            <person name="Bristow J."/>
            <person name="Eisen J.A."/>
            <person name="Markowitz V."/>
            <person name="Hugenholtz P."/>
            <person name="Klenk H.P."/>
            <person name="Kyrpides N.C."/>
        </authorList>
    </citation>
    <scope>NUCLEOTIDE SEQUENCE [LARGE SCALE GENOMIC DNA]</scope>
    <source>
        <strain evidence="8">DSM 14429 / JCM 11212 / NBRC 100878 / IC-017</strain>
    </source>
</reference>
<dbReference type="HAMAP" id="MF_00265">
    <property type="entry name" value="VapC_Nob1"/>
    <property type="match status" value="1"/>
</dbReference>
<accession>E1QRZ7</accession>
<evidence type="ECO:0000313" key="7">
    <source>
        <dbReference type="EMBL" id="ADN50714.1"/>
    </source>
</evidence>
<comment type="caution">
    <text evidence="5">Lacks conserved residue(s) required for the propagation of feature annotation.</text>
</comment>
<evidence type="ECO:0000256" key="4">
    <source>
        <dbReference type="ARBA" id="ARBA00022801"/>
    </source>
</evidence>
<dbReference type="GO" id="GO:0004540">
    <property type="term" value="F:RNA nuclease activity"/>
    <property type="evidence" value="ECO:0007669"/>
    <property type="project" value="InterPro"/>
</dbReference>
<dbReference type="RefSeq" id="WP_013336439.1">
    <property type="nucleotide sequence ID" value="NC_014537.1"/>
</dbReference>
<dbReference type="InterPro" id="IPR029060">
    <property type="entry name" value="PIN-like_dom_sf"/>
</dbReference>
<evidence type="ECO:0000256" key="1">
    <source>
        <dbReference type="ARBA" id="ARBA00022649"/>
    </source>
</evidence>
<evidence type="ECO:0000259" key="6">
    <source>
        <dbReference type="Pfam" id="PF01850"/>
    </source>
</evidence>
<dbReference type="eggNOG" id="arCOG07589">
    <property type="taxonomic scope" value="Archaea"/>
</dbReference>
<proteinExistence type="inferred from homology"/>
<dbReference type="SUPFAM" id="SSF88723">
    <property type="entry name" value="PIN domain-like"/>
    <property type="match status" value="1"/>
</dbReference>
<keyword evidence="1 5" id="KW-1277">Toxin-antitoxin system</keyword>
<evidence type="ECO:0000313" key="8">
    <source>
        <dbReference type="Proteomes" id="UP000006681"/>
    </source>
</evidence>
<dbReference type="Proteomes" id="UP000006681">
    <property type="component" value="Chromosome"/>
</dbReference>
<dbReference type="GO" id="GO:0016787">
    <property type="term" value="F:hydrolase activity"/>
    <property type="evidence" value="ECO:0007669"/>
    <property type="project" value="UniProtKB-KW"/>
</dbReference>
<sequence length="139" mass="15729">MLIETDVLVAHLKDKDWLKNVADRLLLRVANGDFGEVLVSREVIHEIYYVLSRAGLSKREILNRVGALTQIPNLKWIPTTVDIDLLALALMDQYGLTSIFDAYNAATCLLYDRDRKIISTDSVYDRVVGLARIDPRSLV</sequence>
<reference evidence="8" key="2">
    <citation type="journal article" date="2010" name="Stand. Genomic Sci.">
        <title>Complete genome sequence of Vulcanisaeta distributa type strain (IC-017T).</title>
        <authorList>
            <person name="Mavromatis K."/>
            <person name="Sikorski J."/>
            <person name="Pabst E."/>
            <person name="Teshima H."/>
            <person name="Lapidus A."/>
            <person name="Lucas S."/>
            <person name="Nolan M."/>
            <person name="Glavina Del Rio T."/>
            <person name="Cheng J."/>
            <person name="Bruce D."/>
            <person name="Goodwin L."/>
            <person name="Pitluck S."/>
            <person name="Liolios K."/>
            <person name="Ivanova N."/>
            <person name="Mikhailova N."/>
            <person name="Pati A."/>
            <person name="Chen A."/>
            <person name="Palaniappan K."/>
            <person name="Land M."/>
            <person name="Hauser L."/>
            <person name="Chang Y."/>
            <person name="Jeffries C."/>
            <person name="Rohde M."/>
            <person name="Spring S."/>
            <person name="Goker M."/>
            <person name="Wirth R."/>
            <person name="Woyke T."/>
            <person name="Bristow J."/>
            <person name="Eisen J."/>
            <person name="Markowitz V."/>
            <person name="Hugenholtz P."/>
            <person name="Klenk H."/>
            <person name="Kyrpides N."/>
        </authorList>
    </citation>
    <scope>NUCLEOTIDE SEQUENCE [LARGE SCALE GENOMIC DNA]</scope>
    <source>
        <strain evidence="8">DSM 14429 / JCM 11212 / NBRC 100878 / IC-017</strain>
    </source>
</reference>
<dbReference type="STRING" id="572478.Vdis_1328"/>
<dbReference type="EMBL" id="CP002100">
    <property type="protein sequence ID" value="ADN50714.1"/>
    <property type="molecule type" value="Genomic_DNA"/>
</dbReference>
<dbReference type="Pfam" id="PF01850">
    <property type="entry name" value="PIN"/>
    <property type="match status" value="1"/>
</dbReference>
<dbReference type="GO" id="GO:0000287">
    <property type="term" value="F:magnesium ion binding"/>
    <property type="evidence" value="ECO:0007669"/>
    <property type="project" value="UniProtKB-UniRule"/>
</dbReference>
<evidence type="ECO:0000256" key="5">
    <source>
        <dbReference type="HAMAP-Rule" id="MF_00265"/>
    </source>
</evidence>
<dbReference type="EC" id="3.1.-.-" evidence="5"/>
<protein>
    <recommendedName>
        <fullName evidence="5">Ribonuclease VapC</fullName>
        <shortName evidence="5">RNase VapC</shortName>
        <ecNumber evidence="5">3.1.-.-</ecNumber>
    </recommendedName>
    <alternativeName>
        <fullName evidence="5">Putative toxin VapC</fullName>
    </alternativeName>
</protein>
<dbReference type="OrthoDB" id="194754at2157"/>
<keyword evidence="4 5" id="KW-0378">Hydrolase</keyword>
<evidence type="ECO:0000256" key="2">
    <source>
        <dbReference type="ARBA" id="ARBA00022722"/>
    </source>
</evidence>